<dbReference type="PANTHER" id="PTHR41913:SF1">
    <property type="entry name" value="DUF1684 DOMAIN-CONTAINING PROTEIN"/>
    <property type="match status" value="1"/>
</dbReference>
<protein>
    <submittedName>
        <fullName evidence="1">Uncharacterized protein (DUF1684 family)</fullName>
    </submittedName>
</protein>
<sequence length="246" mass="26816">MVGFEDDWRAWHESRERYAGAEYGPAALESTNWLITEPAAVEGVPGLWALTGDGGIRGSDLGTSGSVVTLRGSESLRLGRRELRVFDRRGSVALRVFNPRRPERERFSAIDAYPPREGWRIAAVFEPTPGETITVTSIDGRSHDSDLAGRLRFTLDGVAVTLSATRTPQGSLTAVFADGTNGTETYRFRFLPIEEPAADGSAVIDFNRAYLPPCAFSDQYVCPQPPAGNRFSAPIRAGERAVVLGR</sequence>
<keyword evidence="2" id="KW-1185">Reference proteome</keyword>
<evidence type="ECO:0000313" key="2">
    <source>
        <dbReference type="Proteomes" id="UP000703720"/>
    </source>
</evidence>
<dbReference type="PANTHER" id="PTHR41913">
    <property type="entry name" value="DUF1684 DOMAIN-CONTAINING PROTEIN"/>
    <property type="match status" value="1"/>
</dbReference>
<comment type="caution">
    <text evidence="1">The sequence shown here is derived from an EMBL/GenBank/DDBJ whole genome shotgun (WGS) entry which is preliminary data.</text>
</comment>
<gene>
    <name evidence="1" type="ORF">JOF42_003493</name>
</gene>
<proteinExistence type="predicted"/>
<reference evidence="1 2" key="1">
    <citation type="submission" date="2021-03" db="EMBL/GenBank/DDBJ databases">
        <title>Sequencing the genomes of 1000 actinobacteria strains.</title>
        <authorList>
            <person name="Klenk H.-P."/>
        </authorList>
    </citation>
    <scope>NUCLEOTIDE SEQUENCE [LARGE SCALE GENOMIC DNA]</scope>
    <source>
        <strain evidence="1 2">DSM 13468</strain>
    </source>
</reference>
<dbReference type="RefSeq" id="WP_259163029.1">
    <property type="nucleotide sequence ID" value="NZ_BAAAIO010000002.1"/>
</dbReference>
<name>A0ABS4WV24_9MICO</name>
<accession>A0ABS4WV24</accession>
<organism evidence="1 2">
    <name type="scientific">Microbacterium phyllosphaerae</name>
    <dbReference type="NCBI Taxonomy" id="124798"/>
    <lineage>
        <taxon>Bacteria</taxon>
        <taxon>Bacillati</taxon>
        <taxon>Actinomycetota</taxon>
        <taxon>Actinomycetes</taxon>
        <taxon>Micrococcales</taxon>
        <taxon>Microbacteriaceae</taxon>
        <taxon>Microbacterium</taxon>
    </lineage>
</organism>
<dbReference type="EMBL" id="JAGIOA010000001">
    <property type="protein sequence ID" value="MBP2379998.1"/>
    <property type="molecule type" value="Genomic_DNA"/>
</dbReference>
<dbReference type="InterPro" id="IPR012467">
    <property type="entry name" value="DUF1684"/>
</dbReference>
<dbReference type="Pfam" id="PF07920">
    <property type="entry name" value="DUF1684"/>
    <property type="match status" value="1"/>
</dbReference>
<evidence type="ECO:0000313" key="1">
    <source>
        <dbReference type="EMBL" id="MBP2379998.1"/>
    </source>
</evidence>
<dbReference type="Proteomes" id="UP000703720">
    <property type="component" value="Unassembled WGS sequence"/>
</dbReference>